<gene>
    <name evidence="1" type="ORF">I6G56_03925</name>
</gene>
<dbReference type="Proteomes" id="UP000594943">
    <property type="component" value="Chromosome 1"/>
</dbReference>
<organism evidence="1 2">
    <name type="scientific">Burkholderia humptydooensis</name>
    <dbReference type="NCBI Taxonomy" id="430531"/>
    <lineage>
        <taxon>Bacteria</taxon>
        <taxon>Pseudomonadati</taxon>
        <taxon>Pseudomonadota</taxon>
        <taxon>Betaproteobacteria</taxon>
        <taxon>Burkholderiales</taxon>
        <taxon>Burkholderiaceae</taxon>
        <taxon>Burkholderia</taxon>
        <taxon>pseudomallei group</taxon>
    </lineage>
</organism>
<dbReference type="EMBL" id="CP065686">
    <property type="protein sequence ID" value="QPS44261.1"/>
    <property type="molecule type" value="Genomic_DNA"/>
</dbReference>
<evidence type="ECO:0000313" key="1">
    <source>
        <dbReference type="EMBL" id="QPS44261.1"/>
    </source>
</evidence>
<reference evidence="1 2" key="1">
    <citation type="submission" date="2020-12" db="EMBL/GenBank/DDBJ databases">
        <title>FDA dAtabase for Regulatory Grade micrObial Sequences (FDA-ARGOS): Supporting development and validation of Infectious Disease Dx tests.</title>
        <authorList>
            <person name="Nelson B."/>
            <person name="Plummer A."/>
            <person name="Tallon L."/>
            <person name="Sadzewicz L."/>
            <person name="Zhao X."/>
            <person name="Boylan J."/>
            <person name="Ott S."/>
            <person name="Bowen H."/>
            <person name="Vavikolanu K."/>
            <person name="Mehta A."/>
            <person name="Aluvathingal J."/>
            <person name="Nadendla S."/>
            <person name="Myers T."/>
            <person name="Yan Y."/>
            <person name="Sichtig H."/>
        </authorList>
    </citation>
    <scope>NUCLEOTIDE SEQUENCE [LARGE SCALE GENOMIC DNA]</scope>
    <source>
        <strain evidence="1 2">FDAARGOS_899</strain>
    </source>
</reference>
<proteinExistence type="predicted"/>
<dbReference type="RefSeq" id="WP_010676303.1">
    <property type="nucleotide sequence ID" value="NZ_CP013380.1"/>
</dbReference>
<evidence type="ECO:0000313" key="2">
    <source>
        <dbReference type="Proteomes" id="UP000594943"/>
    </source>
</evidence>
<dbReference type="KEGG" id="bhg:I6G56_03925"/>
<sequence>MLIQIGACSIVRLGHRRPLMRTGSNGRYLSAGLRFIFASGGQVASEDRRHDAPVGAACARACPMARRRGIFAVRPSDRRTKADDYGL</sequence>
<protein>
    <submittedName>
        <fullName evidence="1">Uncharacterized protein</fullName>
    </submittedName>
</protein>
<accession>A0A7T2WXP6</accession>
<dbReference type="AlphaFoldDB" id="A0A7T2WXP6"/>
<name>A0A7T2WXP6_9BURK</name>